<name>A0AAU2HBV5_9ACTN</name>
<dbReference type="EMBL" id="CP108254">
    <property type="protein sequence ID" value="WTU45880.1"/>
    <property type="molecule type" value="Genomic_DNA"/>
</dbReference>
<dbReference type="AlphaFoldDB" id="A0AAU2HBV5"/>
<dbReference type="RefSeq" id="WP_331723672.1">
    <property type="nucleotide sequence ID" value="NZ_CP108254.1"/>
</dbReference>
<sequence length="135" mass="14323">MDTHSEARRIGAQLAEELHLALLARGFYIPMGAAAPIGGRAYVDVEPVRDDVAHRLIEVLGPPSLTMPDSDDPWAVAEEALKDLRRALCAANITLPSLGIDGPCGANQTVLVELGNAHPAVVRQLAQTIAKGTDR</sequence>
<reference evidence="1" key="1">
    <citation type="submission" date="2022-10" db="EMBL/GenBank/DDBJ databases">
        <title>The complete genomes of actinobacterial strains from the NBC collection.</title>
        <authorList>
            <person name="Joergensen T.S."/>
            <person name="Alvarez Arevalo M."/>
            <person name="Sterndorff E.B."/>
            <person name="Faurdal D."/>
            <person name="Vuksanovic O."/>
            <person name="Mourched A.-S."/>
            <person name="Charusanti P."/>
            <person name="Shaw S."/>
            <person name="Blin K."/>
            <person name="Weber T."/>
        </authorList>
    </citation>
    <scope>NUCLEOTIDE SEQUENCE</scope>
    <source>
        <strain evidence="1">NBC_00060</strain>
        <plasmid evidence="1">unnamed1</plasmid>
    </source>
</reference>
<protein>
    <submittedName>
        <fullName evidence="1">Uncharacterized protein</fullName>
    </submittedName>
</protein>
<organism evidence="1">
    <name type="scientific">Streptomyces sp. NBC_00060</name>
    <dbReference type="NCBI Taxonomy" id="2975636"/>
    <lineage>
        <taxon>Bacteria</taxon>
        <taxon>Bacillati</taxon>
        <taxon>Actinomycetota</taxon>
        <taxon>Actinomycetes</taxon>
        <taxon>Kitasatosporales</taxon>
        <taxon>Streptomycetaceae</taxon>
        <taxon>Streptomyces</taxon>
    </lineage>
</organism>
<keyword evidence="1" id="KW-0614">Plasmid</keyword>
<accession>A0AAU2HBV5</accession>
<gene>
    <name evidence="1" type="ORF">OHV25_40500</name>
</gene>
<proteinExistence type="predicted"/>
<evidence type="ECO:0000313" key="1">
    <source>
        <dbReference type="EMBL" id="WTU45880.1"/>
    </source>
</evidence>
<geneLocation type="plasmid" evidence="1">
    <name>unnamed1</name>
</geneLocation>